<dbReference type="GeneID" id="43597088"/>
<accession>A0A370TWK3</accession>
<dbReference type="Proteomes" id="UP000254866">
    <property type="component" value="Unassembled WGS sequence"/>
</dbReference>
<protein>
    <submittedName>
        <fullName evidence="2">Uncharacterized protein</fullName>
    </submittedName>
</protein>
<sequence length="379" mass="42573">MVYSSSFPNIQERLLKRGYTFPAIWEVFRSHLGWAISHFAAEVGPDQALYRAELELWKYFWDEKIHVFPGEEPRSQALPLSETVASQVQSGIGINPRPKSPEVPRPSPRPFSAICPAVATSEVVAVKASWVQRAMDQIKQEMGHAPGKELLIFSPVGEQQEKRPCVSVETEKLRQAPQSPRMDAHPNLDIYEREKIPYAKVPDVDEMPAMRSKPPSLKPAQHYYDLKGSGVYYERQLADSPSASQSIAQPYPPRSSIPKISKMQLTSPVSTCHDYHPGETFSRPSTCQHPTQLYRSPFGINNLAENDKCFRLGMPSTEKLQKANSIGFRGQQPTRGTRMRGRSASPEPEHRYPLRSATCRSVECAGDIGARENSRERSG</sequence>
<dbReference type="RefSeq" id="XP_031872555.1">
    <property type="nucleotide sequence ID" value="XM_032012862.1"/>
</dbReference>
<evidence type="ECO:0000313" key="2">
    <source>
        <dbReference type="EMBL" id="RDL39899.1"/>
    </source>
</evidence>
<reference evidence="2 3" key="1">
    <citation type="journal article" date="2018" name="IMA Fungus">
        <title>IMA Genome-F 9: Draft genome sequence of Annulohypoxylon stygium, Aspergillus mulundensis, Berkeleyomyces basicola (syn. Thielaviopsis basicola), Ceratocystis smalleyi, two Cercospora beticola strains, Coleophoma cylindrospora, Fusarium fracticaudum, Phialophora cf. hyalina, and Morchella septimelata.</title>
        <authorList>
            <person name="Wingfield B.D."/>
            <person name="Bills G.F."/>
            <person name="Dong Y."/>
            <person name="Huang W."/>
            <person name="Nel W.J."/>
            <person name="Swalarsk-Parry B.S."/>
            <person name="Vaghefi N."/>
            <person name="Wilken P.M."/>
            <person name="An Z."/>
            <person name="de Beer Z.W."/>
            <person name="De Vos L."/>
            <person name="Chen L."/>
            <person name="Duong T.A."/>
            <person name="Gao Y."/>
            <person name="Hammerbacher A."/>
            <person name="Kikkert J.R."/>
            <person name="Li Y."/>
            <person name="Li H."/>
            <person name="Li K."/>
            <person name="Li Q."/>
            <person name="Liu X."/>
            <person name="Ma X."/>
            <person name="Naidoo K."/>
            <person name="Pethybridge S.J."/>
            <person name="Sun J."/>
            <person name="Steenkamp E.T."/>
            <person name="van der Nest M.A."/>
            <person name="van Wyk S."/>
            <person name="Wingfield M.J."/>
            <person name="Xiong C."/>
            <person name="Yue Q."/>
            <person name="Zhang X."/>
        </authorList>
    </citation>
    <scope>NUCLEOTIDE SEQUENCE [LARGE SCALE GENOMIC DNA]</scope>
    <source>
        <strain evidence="2 3">BP 5553</strain>
    </source>
</reference>
<evidence type="ECO:0000313" key="3">
    <source>
        <dbReference type="Proteomes" id="UP000254866"/>
    </source>
</evidence>
<organism evidence="2 3">
    <name type="scientific">Venustampulla echinocandica</name>
    <dbReference type="NCBI Taxonomy" id="2656787"/>
    <lineage>
        <taxon>Eukaryota</taxon>
        <taxon>Fungi</taxon>
        <taxon>Dikarya</taxon>
        <taxon>Ascomycota</taxon>
        <taxon>Pezizomycotina</taxon>
        <taxon>Leotiomycetes</taxon>
        <taxon>Helotiales</taxon>
        <taxon>Pleuroascaceae</taxon>
        <taxon>Venustampulla</taxon>
    </lineage>
</organism>
<gene>
    <name evidence="2" type="ORF">BP5553_04239</name>
</gene>
<feature type="region of interest" description="Disordered" evidence="1">
    <location>
        <begin position="324"/>
        <end position="356"/>
    </location>
</feature>
<proteinExistence type="predicted"/>
<evidence type="ECO:0000256" key="1">
    <source>
        <dbReference type="SAM" id="MobiDB-lite"/>
    </source>
</evidence>
<dbReference type="EMBL" id="NPIC01000002">
    <property type="protein sequence ID" value="RDL39899.1"/>
    <property type="molecule type" value="Genomic_DNA"/>
</dbReference>
<keyword evidence="3" id="KW-1185">Reference proteome</keyword>
<dbReference type="AlphaFoldDB" id="A0A370TWK3"/>
<name>A0A370TWK3_9HELO</name>
<comment type="caution">
    <text evidence="2">The sequence shown here is derived from an EMBL/GenBank/DDBJ whole genome shotgun (WGS) entry which is preliminary data.</text>
</comment>